<keyword evidence="5 12" id="KW-0812">Transmembrane</keyword>
<dbReference type="PIRSF" id="PIRSF006247">
    <property type="entry name" value="TrkH"/>
    <property type="match status" value="1"/>
</dbReference>
<name>A0A662ZJQ1_9GAMM</name>
<feature type="binding site" evidence="11">
    <location>
        <position position="431"/>
    </location>
    <ligand>
        <name>K(+)</name>
        <dbReference type="ChEBI" id="CHEBI:29103"/>
    </ligand>
</feature>
<feature type="transmembrane region" description="Helical" evidence="12">
    <location>
        <begin position="387"/>
        <end position="409"/>
    </location>
</feature>
<evidence type="ECO:0000256" key="5">
    <source>
        <dbReference type="ARBA" id="ARBA00022692"/>
    </source>
</evidence>
<feature type="binding site" evidence="11">
    <location>
        <position position="110"/>
    </location>
    <ligand>
        <name>K(+)</name>
        <dbReference type="ChEBI" id="CHEBI:29103"/>
    </ligand>
</feature>
<keyword evidence="2 10" id="KW-0813">Transport</keyword>
<dbReference type="Proteomes" id="UP000243745">
    <property type="component" value="Unassembled WGS sequence"/>
</dbReference>
<sequence length="481" mass="52910">MINYRIILSFIGNTLILLSIIMVIPLMYAFITVSRGSAEFLASMVITMITGLLIKNLTKNHSMTMTIRDMFLFTTMLWVTIVIFAAIPIHLIMRTDLLSSCIETAAAVSTSGNTVIGNVDLIPGSILIWRSMLQYLGGIGFIAVGIAILPNLNVGGMKLFSTESSKESTDKVMPKSKTLATGMVITYLGLTLLAYVVYYFLGMSSFDAFNHALTSLSTGGMSTHQSSMNYFSPTIHWAVILFMFLGALPFPLVFLAIHGHLKELLSDAQVRGFMALIIVVSLVTTLSLVFSEDYPVADAFRVALFNTVSVISTTGYSLEDYSNYNDFITMLFFFLIPLGACSSSTSGGLKIFRLQIGFILFKRQIKQLMHPAAIFPQKYNNQPVNDVIIRSIITFFCAYFIVVFVSSLLLCLSGFGMLDALSATMACMSNLGIGLGPNVGPNGDFSVLTDWQKIILCFDMITGRLEVLTILICFVPSFWKV</sequence>
<evidence type="ECO:0000256" key="8">
    <source>
        <dbReference type="ARBA" id="ARBA00023065"/>
    </source>
</evidence>
<dbReference type="AlphaFoldDB" id="A0A662ZJQ1"/>
<keyword evidence="4 10" id="KW-0633">Potassium transport</keyword>
<proteinExistence type="inferred from homology"/>
<feature type="binding site" evidence="11">
    <location>
        <position position="219"/>
    </location>
    <ligand>
        <name>K(+)</name>
        <dbReference type="ChEBI" id="CHEBI:29103"/>
    </ligand>
</feature>
<organism evidence="13 14">
    <name type="scientific">Ruminobacter amylophilus</name>
    <dbReference type="NCBI Taxonomy" id="867"/>
    <lineage>
        <taxon>Bacteria</taxon>
        <taxon>Pseudomonadati</taxon>
        <taxon>Pseudomonadota</taxon>
        <taxon>Gammaproteobacteria</taxon>
        <taxon>Aeromonadales</taxon>
        <taxon>Succinivibrionaceae</taxon>
        <taxon>Ruminobacter</taxon>
    </lineage>
</organism>
<dbReference type="InterPro" id="IPR003445">
    <property type="entry name" value="Cat_transpt"/>
</dbReference>
<evidence type="ECO:0000313" key="14">
    <source>
        <dbReference type="Proteomes" id="UP000243745"/>
    </source>
</evidence>
<dbReference type="EMBL" id="FOXF01000031">
    <property type="protein sequence ID" value="SFP51765.1"/>
    <property type="molecule type" value="Genomic_DNA"/>
</dbReference>
<evidence type="ECO:0000256" key="10">
    <source>
        <dbReference type="PIRNR" id="PIRNR006247"/>
    </source>
</evidence>
<dbReference type="PANTHER" id="PTHR32024">
    <property type="entry name" value="TRK SYSTEM POTASSIUM UPTAKE PROTEIN TRKG-RELATED"/>
    <property type="match status" value="1"/>
</dbReference>
<dbReference type="Pfam" id="PF02386">
    <property type="entry name" value="TrkH"/>
    <property type="match status" value="1"/>
</dbReference>
<evidence type="ECO:0000256" key="9">
    <source>
        <dbReference type="ARBA" id="ARBA00023136"/>
    </source>
</evidence>
<protein>
    <recommendedName>
        <fullName evidence="10">Trk system potassium uptake protein</fullName>
    </recommendedName>
</protein>
<comment type="subcellular location">
    <subcellularLocation>
        <location evidence="10">Cell inner membrane</location>
        <topology evidence="10">Multi-pass membrane protein</topology>
    </subcellularLocation>
    <subcellularLocation>
        <location evidence="1">Cell membrane</location>
        <topology evidence="1">Multi-pass membrane protein</topology>
    </subcellularLocation>
</comment>
<evidence type="ECO:0000256" key="1">
    <source>
        <dbReference type="ARBA" id="ARBA00004651"/>
    </source>
</evidence>
<keyword evidence="11" id="KW-0479">Metal-binding</keyword>
<accession>A0A662ZJQ1</accession>
<feature type="transmembrane region" description="Helical" evidence="12">
    <location>
        <begin position="270"/>
        <end position="290"/>
    </location>
</feature>
<evidence type="ECO:0000256" key="6">
    <source>
        <dbReference type="ARBA" id="ARBA00022958"/>
    </source>
</evidence>
<feature type="binding site" evidence="11">
    <location>
        <position position="314"/>
    </location>
    <ligand>
        <name>K(+)</name>
        <dbReference type="ChEBI" id="CHEBI:29103"/>
    </ligand>
</feature>
<dbReference type="RefSeq" id="WP_031578504.1">
    <property type="nucleotide sequence ID" value="NZ_FOXF01000031.1"/>
</dbReference>
<evidence type="ECO:0000256" key="7">
    <source>
        <dbReference type="ARBA" id="ARBA00022989"/>
    </source>
</evidence>
<evidence type="ECO:0000256" key="4">
    <source>
        <dbReference type="ARBA" id="ARBA00022538"/>
    </source>
</evidence>
<feature type="binding site" evidence="11">
    <location>
        <position position="430"/>
    </location>
    <ligand>
        <name>K(+)</name>
        <dbReference type="ChEBI" id="CHEBI:29103"/>
    </ligand>
</feature>
<keyword evidence="14" id="KW-1185">Reference proteome</keyword>
<dbReference type="GO" id="GO:0046872">
    <property type="term" value="F:metal ion binding"/>
    <property type="evidence" value="ECO:0007669"/>
    <property type="project" value="UniProtKB-KW"/>
</dbReference>
<keyword evidence="7 12" id="KW-1133">Transmembrane helix</keyword>
<feature type="transmembrane region" description="Helical" evidence="12">
    <location>
        <begin position="235"/>
        <end position="258"/>
    </location>
</feature>
<keyword evidence="10" id="KW-0997">Cell inner membrane</keyword>
<keyword evidence="8 10" id="KW-0406">Ion transport</keyword>
<feature type="transmembrane region" description="Helical" evidence="12">
    <location>
        <begin position="135"/>
        <end position="157"/>
    </location>
</feature>
<feature type="transmembrane region" description="Helical" evidence="12">
    <location>
        <begin position="327"/>
        <end position="352"/>
    </location>
</feature>
<keyword evidence="3 10" id="KW-1003">Cell membrane</keyword>
<dbReference type="InterPro" id="IPR004772">
    <property type="entry name" value="TrkH"/>
</dbReference>
<feature type="transmembrane region" description="Helical" evidence="12">
    <location>
        <begin position="40"/>
        <end position="58"/>
    </location>
</feature>
<comment type="function">
    <text evidence="10">Low-affinity potassium transport system. Interacts with Trk system potassium uptake protein TrkA.</text>
</comment>
<comment type="similarity">
    <text evidence="10">Belongs to the TrkH potassium transport family.</text>
</comment>
<feature type="binding site" evidence="11">
    <location>
        <position position="313"/>
    </location>
    <ligand>
        <name>K(+)</name>
        <dbReference type="ChEBI" id="CHEBI:29103"/>
    </ligand>
</feature>
<dbReference type="OrthoDB" id="9810952at2"/>
<dbReference type="PANTHER" id="PTHR32024:SF3">
    <property type="entry name" value="TRK SYSTEM POTASSIUM UPTAKE PROTEIN"/>
    <property type="match status" value="1"/>
</dbReference>
<evidence type="ECO:0000256" key="2">
    <source>
        <dbReference type="ARBA" id="ARBA00022448"/>
    </source>
</evidence>
<evidence type="ECO:0000313" key="13">
    <source>
        <dbReference type="EMBL" id="SFP51765.1"/>
    </source>
</evidence>
<dbReference type="GO" id="GO:0005886">
    <property type="term" value="C:plasma membrane"/>
    <property type="evidence" value="ECO:0007669"/>
    <property type="project" value="UniProtKB-SubCell"/>
</dbReference>
<feature type="transmembrane region" description="Helical" evidence="12">
    <location>
        <begin position="70"/>
        <end position="93"/>
    </location>
</feature>
<keyword evidence="6 10" id="KW-0630">Potassium</keyword>
<keyword evidence="9 10" id="KW-0472">Membrane</keyword>
<evidence type="ECO:0000256" key="3">
    <source>
        <dbReference type="ARBA" id="ARBA00022475"/>
    </source>
</evidence>
<evidence type="ECO:0000256" key="11">
    <source>
        <dbReference type="PIRSR" id="PIRSR006247-1"/>
    </source>
</evidence>
<feature type="transmembrane region" description="Helical" evidence="12">
    <location>
        <begin position="178"/>
        <end position="201"/>
    </location>
</feature>
<dbReference type="GO" id="GO:0015379">
    <property type="term" value="F:potassium:chloride symporter activity"/>
    <property type="evidence" value="ECO:0007669"/>
    <property type="project" value="InterPro"/>
</dbReference>
<reference evidence="13 14" key="1">
    <citation type="submission" date="2016-10" db="EMBL/GenBank/DDBJ databases">
        <authorList>
            <person name="Varghese N."/>
            <person name="Submissions S."/>
        </authorList>
    </citation>
    <scope>NUCLEOTIDE SEQUENCE [LARGE SCALE GENOMIC DNA]</scope>
    <source>
        <strain evidence="13 14">DSM 1361</strain>
    </source>
</reference>
<feature type="transmembrane region" description="Helical" evidence="12">
    <location>
        <begin position="7"/>
        <end position="28"/>
    </location>
</feature>
<evidence type="ECO:0000256" key="12">
    <source>
        <dbReference type="SAM" id="Phobius"/>
    </source>
</evidence>
<gene>
    <name evidence="13" type="ORF">SAMN02910344_01602</name>
</gene>